<feature type="transmembrane region" description="Helical" evidence="1">
    <location>
        <begin position="83"/>
        <end position="110"/>
    </location>
</feature>
<evidence type="ECO:0000313" key="3">
    <source>
        <dbReference type="Proteomes" id="UP001595712"/>
    </source>
</evidence>
<keyword evidence="3" id="KW-1185">Reference proteome</keyword>
<evidence type="ECO:0000313" key="2">
    <source>
        <dbReference type="EMBL" id="MFC3494461.1"/>
    </source>
</evidence>
<keyword evidence="1" id="KW-1133">Transmembrane helix</keyword>
<feature type="transmembrane region" description="Helical" evidence="1">
    <location>
        <begin position="48"/>
        <end position="71"/>
    </location>
</feature>
<reference evidence="3" key="1">
    <citation type="journal article" date="2019" name="Int. J. Syst. Evol. Microbiol.">
        <title>The Global Catalogue of Microorganisms (GCM) 10K type strain sequencing project: providing services to taxonomists for standard genome sequencing and annotation.</title>
        <authorList>
            <consortium name="The Broad Institute Genomics Platform"/>
            <consortium name="The Broad Institute Genome Sequencing Center for Infectious Disease"/>
            <person name="Wu L."/>
            <person name="Ma J."/>
        </authorList>
    </citation>
    <scope>NUCLEOTIDE SEQUENCE [LARGE SCALE GENOMIC DNA]</scope>
    <source>
        <strain evidence="3">CGMCC 4.7396</strain>
    </source>
</reference>
<dbReference type="Proteomes" id="UP001595712">
    <property type="component" value="Unassembled WGS sequence"/>
</dbReference>
<organism evidence="2 3">
    <name type="scientific">Glycomyces rhizosphaerae</name>
    <dbReference type="NCBI Taxonomy" id="2054422"/>
    <lineage>
        <taxon>Bacteria</taxon>
        <taxon>Bacillati</taxon>
        <taxon>Actinomycetota</taxon>
        <taxon>Actinomycetes</taxon>
        <taxon>Glycomycetales</taxon>
        <taxon>Glycomycetaceae</taxon>
        <taxon>Glycomyces</taxon>
    </lineage>
</organism>
<feature type="transmembrane region" description="Helical" evidence="1">
    <location>
        <begin position="7"/>
        <end position="28"/>
    </location>
</feature>
<proteinExistence type="predicted"/>
<dbReference type="EMBL" id="JBHRWO010000019">
    <property type="protein sequence ID" value="MFC3494461.1"/>
    <property type="molecule type" value="Genomic_DNA"/>
</dbReference>
<comment type="caution">
    <text evidence="2">The sequence shown here is derived from an EMBL/GenBank/DDBJ whole genome shotgun (WGS) entry which is preliminary data.</text>
</comment>
<dbReference type="RefSeq" id="WP_387978232.1">
    <property type="nucleotide sequence ID" value="NZ_JBHRWO010000019.1"/>
</dbReference>
<sequence length="160" mass="17138">MSKFFTIVLRAGIAALFLFSLFGQAIVIPNSGVDELRRFLPERYVTAYLVLGILGVVCVQVAMAAVWKLLAMAERDAIFSPKAFRWIDIIIGAAVAATALSFGVAVHLMFTDMTEMAFISAGLLAVACAAGGACLAMLMVVMRGLLRKATDLETEMAEVV</sequence>
<gene>
    <name evidence="2" type="ORF">ACFO8M_18400</name>
</gene>
<protein>
    <submittedName>
        <fullName evidence="2">DUF2975 domain-containing protein</fullName>
    </submittedName>
</protein>
<feature type="transmembrane region" description="Helical" evidence="1">
    <location>
        <begin position="116"/>
        <end position="141"/>
    </location>
</feature>
<dbReference type="InterPro" id="IPR021354">
    <property type="entry name" value="DUF2975"/>
</dbReference>
<keyword evidence="1" id="KW-0472">Membrane</keyword>
<accession>A0ABV7Q2B0</accession>
<keyword evidence="1" id="KW-0812">Transmembrane</keyword>
<dbReference type="Pfam" id="PF11188">
    <property type="entry name" value="DUF2975"/>
    <property type="match status" value="1"/>
</dbReference>
<evidence type="ECO:0000256" key="1">
    <source>
        <dbReference type="SAM" id="Phobius"/>
    </source>
</evidence>
<name>A0ABV7Q2B0_9ACTN</name>